<proteinExistence type="predicted"/>
<keyword evidence="2" id="KW-1185">Reference proteome</keyword>
<gene>
    <name evidence="1" type="ORF">XTALMG727_3075</name>
</gene>
<sequence length="87" mass="10182">MPPDPDLRKQFRALAARTDGIDTALYAKDAFWASASRFRARTPRSACTPRPARRFKRYPLPPPSPLNQTWFKRFPALRDARLRQLQR</sequence>
<dbReference type="Proteomes" id="UP000046187">
    <property type="component" value="Unassembled WGS sequence"/>
</dbReference>
<accession>A0A0K3A1W1</accession>
<dbReference type="RefSeq" id="WP_053836086.1">
    <property type="nucleotide sequence ID" value="NZ_CXOI01000053.1"/>
</dbReference>
<evidence type="ECO:0000313" key="2">
    <source>
        <dbReference type="Proteomes" id="UP000046187"/>
    </source>
</evidence>
<reference evidence="2" key="1">
    <citation type="submission" date="2015-07" db="EMBL/GenBank/DDBJ databases">
        <authorList>
            <person name="Wibberg D."/>
        </authorList>
    </citation>
    <scope>NUCLEOTIDE SEQUENCE [LARGE SCALE GENOMIC DNA]</scope>
</reference>
<name>A0A0K3A1W1_9XANT</name>
<dbReference type="EMBL" id="CXOI01000053">
    <property type="protein sequence ID" value="CTP90439.1"/>
    <property type="molecule type" value="Genomic_DNA"/>
</dbReference>
<evidence type="ECO:0000313" key="1">
    <source>
        <dbReference type="EMBL" id="CTP90439.1"/>
    </source>
</evidence>
<protein>
    <submittedName>
        <fullName evidence="1">Uncharacterized protein</fullName>
    </submittedName>
</protein>
<organism evidence="1 2">
    <name type="scientific">Xanthomonas graminis pv. arrhenatheri LMG 727</name>
    <dbReference type="NCBI Taxonomy" id="1195923"/>
    <lineage>
        <taxon>Bacteria</taxon>
        <taxon>Pseudomonadati</taxon>
        <taxon>Pseudomonadota</taxon>
        <taxon>Gammaproteobacteria</taxon>
        <taxon>Lysobacterales</taxon>
        <taxon>Lysobacteraceae</taxon>
        <taxon>Xanthomonas</taxon>
        <taxon>Xanthomonas translucens group</taxon>
        <taxon>Xanthomonas graminis</taxon>
    </lineage>
</organism>
<dbReference type="AlphaFoldDB" id="A0A0K3A1W1"/>